<dbReference type="EMBL" id="BJVA01000005">
    <property type="protein sequence ID" value="GEK95953.1"/>
    <property type="molecule type" value="Genomic_DNA"/>
</dbReference>
<proteinExistence type="predicted"/>
<organism evidence="2 3">
    <name type="scientific">Gluconobacter kanchanaburiensis NBRC 103587</name>
    <dbReference type="NCBI Taxonomy" id="1307948"/>
    <lineage>
        <taxon>Bacteria</taxon>
        <taxon>Pseudomonadati</taxon>
        <taxon>Pseudomonadota</taxon>
        <taxon>Alphaproteobacteria</taxon>
        <taxon>Acetobacterales</taxon>
        <taxon>Acetobacteraceae</taxon>
        <taxon>Gluconobacter</taxon>
    </lineage>
</organism>
<accession>A0A511B8E8</accession>
<reference evidence="2 3" key="1">
    <citation type="submission" date="2019-07" db="EMBL/GenBank/DDBJ databases">
        <title>Whole genome shotgun sequence of Gluconobacter kanchanaburiensis NBRC 103587.</title>
        <authorList>
            <person name="Hosoyama A."/>
            <person name="Uohara A."/>
            <person name="Ohji S."/>
            <person name="Ichikawa N."/>
        </authorList>
    </citation>
    <scope>NUCLEOTIDE SEQUENCE [LARGE SCALE GENOMIC DNA]</scope>
    <source>
        <strain evidence="2 3">NBRC 103587</strain>
    </source>
</reference>
<evidence type="ECO:0000313" key="2">
    <source>
        <dbReference type="EMBL" id="GEK95953.1"/>
    </source>
</evidence>
<dbReference type="Proteomes" id="UP000321079">
    <property type="component" value="Unassembled WGS sequence"/>
</dbReference>
<evidence type="ECO:0000256" key="1">
    <source>
        <dbReference type="SAM" id="MobiDB-lite"/>
    </source>
</evidence>
<protein>
    <submittedName>
        <fullName evidence="2">Uncharacterized protein</fullName>
    </submittedName>
</protein>
<gene>
    <name evidence="2" type="ORF">GKA01_11500</name>
</gene>
<dbReference type="AlphaFoldDB" id="A0A511B8E8"/>
<keyword evidence="3" id="KW-1185">Reference proteome</keyword>
<comment type="caution">
    <text evidence="2">The sequence shown here is derived from an EMBL/GenBank/DDBJ whole genome shotgun (WGS) entry which is preliminary data.</text>
</comment>
<name>A0A511B8E8_9PROT</name>
<sequence>MGGDLSSVIGRQRHDQSVQKAPSATGAILKKTVHLRCQPDTGEALAYTRVGTDIFAIKLKDPAWSVCRCISGADLELLQT</sequence>
<evidence type="ECO:0000313" key="3">
    <source>
        <dbReference type="Proteomes" id="UP000321079"/>
    </source>
</evidence>
<feature type="region of interest" description="Disordered" evidence="1">
    <location>
        <begin position="1"/>
        <end position="23"/>
    </location>
</feature>